<dbReference type="EMBL" id="CP075865">
    <property type="protein sequence ID" value="QYS95785.1"/>
    <property type="molecule type" value="Genomic_DNA"/>
</dbReference>
<name>A0A8G0L9V3_9HYPO</name>
<evidence type="ECO:0000313" key="2">
    <source>
        <dbReference type="Proteomes" id="UP000826661"/>
    </source>
</evidence>
<proteinExistence type="predicted"/>
<dbReference type="Proteomes" id="UP000826661">
    <property type="component" value="Chromosome II"/>
</dbReference>
<accession>A0A8G0L9V3</accession>
<reference evidence="1 2" key="1">
    <citation type="journal article" date="2021" name="BMC Genomics">
        <title>Telomere-to-telomere genome assembly of asparaginase-producing Trichoderma simmonsii.</title>
        <authorList>
            <person name="Chung D."/>
            <person name="Kwon Y.M."/>
            <person name="Yang Y."/>
        </authorList>
    </citation>
    <scope>NUCLEOTIDE SEQUENCE [LARGE SCALE GENOMIC DNA]</scope>
    <source>
        <strain evidence="1 2">GH-Sj1</strain>
    </source>
</reference>
<protein>
    <submittedName>
        <fullName evidence="1">Uncharacterized protein</fullName>
    </submittedName>
</protein>
<keyword evidence="2" id="KW-1185">Reference proteome</keyword>
<evidence type="ECO:0000313" key="1">
    <source>
        <dbReference type="EMBL" id="QYS95785.1"/>
    </source>
</evidence>
<dbReference type="AlphaFoldDB" id="A0A8G0L9V3"/>
<gene>
    <name evidence="1" type="ORF">H0G86_003059</name>
</gene>
<sequence>MGLCTHFHSYGIKARSNAALQCCRSRLNKDKKLASSGRQSFRCVTFMPKYLLWASLPPFADAIFQLGVHIVHHRANFIASKQTQQFKPSTNISLTDKPSTRPRRTRLSAPRLKIAASSKLLVQIRRY</sequence>
<organism evidence="1 2">
    <name type="scientific">Trichoderma simmonsii</name>
    <dbReference type="NCBI Taxonomy" id="1491479"/>
    <lineage>
        <taxon>Eukaryota</taxon>
        <taxon>Fungi</taxon>
        <taxon>Dikarya</taxon>
        <taxon>Ascomycota</taxon>
        <taxon>Pezizomycotina</taxon>
        <taxon>Sordariomycetes</taxon>
        <taxon>Hypocreomycetidae</taxon>
        <taxon>Hypocreales</taxon>
        <taxon>Hypocreaceae</taxon>
        <taxon>Trichoderma</taxon>
    </lineage>
</organism>